<accession>A0AAV7H3A3</accession>
<organism evidence="1 2">
    <name type="scientific">Dendrobium chrysotoxum</name>
    <name type="common">Orchid</name>
    <dbReference type="NCBI Taxonomy" id="161865"/>
    <lineage>
        <taxon>Eukaryota</taxon>
        <taxon>Viridiplantae</taxon>
        <taxon>Streptophyta</taxon>
        <taxon>Embryophyta</taxon>
        <taxon>Tracheophyta</taxon>
        <taxon>Spermatophyta</taxon>
        <taxon>Magnoliopsida</taxon>
        <taxon>Liliopsida</taxon>
        <taxon>Asparagales</taxon>
        <taxon>Orchidaceae</taxon>
        <taxon>Epidendroideae</taxon>
        <taxon>Malaxideae</taxon>
        <taxon>Dendrobiinae</taxon>
        <taxon>Dendrobium</taxon>
    </lineage>
</organism>
<dbReference type="EMBL" id="JAGFBR010000009">
    <property type="protein sequence ID" value="KAH0462478.1"/>
    <property type="molecule type" value="Genomic_DNA"/>
</dbReference>
<gene>
    <name evidence="1" type="ORF">IEQ34_010053</name>
</gene>
<dbReference type="Pfam" id="PF05056">
    <property type="entry name" value="DUF674"/>
    <property type="match status" value="2"/>
</dbReference>
<evidence type="ECO:0000313" key="1">
    <source>
        <dbReference type="EMBL" id="KAH0462478.1"/>
    </source>
</evidence>
<evidence type="ECO:0000313" key="2">
    <source>
        <dbReference type="Proteomes" id="UP000775213"/>
    </source>
</evidence>
<sequence length="173" mass="18866">MAVVNSKTTLKLLIDARSHKVLFGEAGKDFVDFLFSLLTLPLGSVMVTEASFVFPSGSTVEHKYYLCVYCNRKVTTVRNTKCPTCKCVMVSQAAFVIPWVFASSVSDGNAGKGVGGFVKGVVTYMITDDLEVTPMSSISSITLVNRFIMKKDVQLEEKVVVVGMEEVNSLLNC</sequence>
<proteinExistence type="predicted"/>
<protein>
    <submittedName>
        <fullName evidence="1">Uncharacterized protein</fullName>
    </submittedName>
</protein>
<comment type="caution">
    <text evidence="1">The sequence shown here is derived from an EMBL/GenBank/DDBJ whole genome shotgun (WGS) entry which is preliminary data.</text>
</comment>
<keyword evidence="2" id="KW-1185">Reference proteome</keyword>
<dbReference type="Proteomes" id="UP000775213">
    <property type="component" value="Unassembled WGS sequence"/>
</dbReference>
<dbReference type="PANTHER" id="PTHR33103:SF19">
    <property type="entry name" value="OS09G0544700 PROTEIN"/>
    <property type="match status" value="1"/>
</dbReference>
<dbReference type="PANTHER" id="PTHR33103">
    <property type="entry name" value="OS01G0153900 PROTEIN"/>
    <property type="match status" value="1"/>
</dbReference>
<reference evidence="1 2" key="1">
    <citation type="journal article" date="2021" name="Hortic Res">
        <title>Chromosome-scale assembly of the Dendrobium chrysotoxum genome enhances the understanding of orchid evolution.</title>
        <authorList>
            <person name="Zhang Y."/>
            <person name="Zhang G.Q."/>
            <person name="Zhang D."/>
            <person name="Liu X.D."/>
            <person name="Xu X.Y."/>
            <person name="Sun W.H."/>
            <person name="Yu X."/>
            <person name="Zhu X."/>
            <person name="Wang Z.W."/>
            <person name="Zhao X."/>
            <person name="Zhong W.Y."/>
            <person name="Chen H."/>
            <person name="Yin W.L."/>
            <person name="Huang T."/>
            <person name="Niu S.C."/>
            <person name="Liu Z.J."/>
        </authorList>
    </citation>
    <scope>NUCLEOTIDE SEQUENCE [LARGE SCALE GENOMIC DNA]</scope>
    <source>
        <strain evidence="1">Lindl</strain>
    </source>
</reference>
<dbReference type="InterPro" id="IPR007750">
    <property type="entry name" value="DUF674"/>
</dbReference>
<name>A0AAV7H3A3_DENCH</name>
<dbReference type="AlphaFoldDB" id="A0AAV7H3A3"/>